<dbReference type="EMBL" id="BNAR01000002">
    <property type="protein sequence ID" value="GHH32471.1"/>
    <property type="molecule type" value="Genomic_DNA"/>
</dbReference>
<evidence type="ECO:0000313" key="2">
    <source>
        <dbReference type="EMBL" id="GHH32471.1"/>
    </source>
</evidence>
<protein>
    <recommendedName>
        <fullName evidence="4">RHS repeat-associated core domain-containing protein</fullName>
    </recommendedName>
</protein>
<dbReference type="Proteomes" id="UP000605568">
    <property type="component" value="Unassembled WGS sequence"/>
</dbReference>
<organism evidence="2 3">
    <name type="scientific">Lentzea cavernae</name>
    <dbReference type="NCBI Taxonomy" id="2020703"/>
    <lineage>
        <taxon>Bacteria</taxon>
        <taxon>Bacillati</taxon>
        <taxon>Actinomycetota</taxon>
        <taxon>Actinomycetes</taxon>
        <taxon>Pseudonocardiales</taxon>
        <taxon>Pseudonocardiaceae</taxon>
        <taxon>Lentzea</taxon>
    </lineage>
</organism>
<sequence length="102" mass="11263">MTSIRSTGLNADLEVLRYTERMGLVEYKKDGKQAETTYEYDDYSAYARFRSPDPTGQEPNQYNYAQGDPINNSDPTGARTGSTWGSAPRWAAAPGRKSATTA</sequence>
<keyword evidence="3" id="KW-1185">Reference proteome</keyword>
<name>A0ABQ3M327_9PSEU</name>
<evidence type="ECO:0008006" key="4">
    <source>
        <dbReference type="Google" id="ProtNLM"/>
    </source>
</evidence>
<dbReference type="Gene3D" id="2.180.10.10">
    <property type="entry name" value="RHS repeat-associated core"/>
    <property type="match status" value="1"/>
</dbReference>
<reference evidence="3" key="1">
    <citation type="journal article" date="2019" name="Int. J. Syst. Evol. Microbiol.">
        <title>The Global Catalogue of Microorganisms (GCM) 10K type strain sequencing project: providing services to taxonomists for standard genome sequencing and annotation.</title>
        <authorList>
            <consortium name="The Broad Institute Genomics Platform"/>
            <consortium name="The Broad Institute Genome Sequencing Center for Infectious Disease"/>
            <person name="Wu L."/>
            <person name="Ma J."/>
        </authorList>
    </citation>
    <scope>NUCLEOTIDE SEQUENCE [LARGE SCALE GENOMIC DNA]</scope>
    <source>
        <strain evidence="3">CGMCC 4.7367</strain>
    </source>
</reference>
<comment type="caution">
    <text evidence="2">The sequence shown here is derived from an EMBL/GenBank/DDBJ whole genome shotgun (WGS) entry which is preliminary data.</text>
</comment>
<feature type="compositionally biased region" description="Polar residues" evidence="1">
    <location>
        <begin position="57"/>
        <end position="85"/>
    </location>
</feature>
<proteinExistence type="predicted"/>
<gene>
    <name evidence="2" type="ORF">GCM10017774_13430</name>
</gene>
<evidence type="ECO:0000313" key="3">
    <source>
        <dbReference type="Proteomes" id="UP000605568"/>
    </source>
</evidence>
<feature type="region of interest" description="Disordered" evidence="1">
    <location>
        <begin position="49"/>
        <end position="102"/>
    </location>
</feature>
<dbReference type="RefSeq" id="WP_191296692.1">
    <property type="nucleotide sequence ID" value="NZ_BNAR01000002.1"/>
</dbReference>
<accession>A0ABQ3M327</accession>
<evidence type="ECO:0000256" key="1">
    <source>
        <dbReference type="SAM" id="MobiDB-lite"/>
    </source>
</evidence>